<proteinExistence type="predicted"/>
<protein>
    <submittedName>
        <fullName evidence="2">Uncharacterized protein</fullName>
    </submittedName>
</protein>
<evidence type="ECO:0000313" key="2">
    <source>
        <dbReference type="EMBL" id="KAK9985096.1"/>
    </source>
</evidence>
<dbReference type="Proteomes" id="UP001459277">
    <property type="component" value="Unassembled WGS sequence"/>
</dbReference>
<dbReference type="EMBL" id="JAZDWU010000012">
    <property type="protein sequence ID" value="KAK9985096.1"/>
    <property type="molecule type" value="Genomic_DNA"/>
</dbReference>
<comment type="caution">
    <text evidence="2">The sequence shown here is derived from an EMBL/GenBank/DDBJ whole genome shotgun (WGS) entry which is preliminary data.</text>
</comment>
<accession>A0AAW2BGG0</accession>
<evidence type="ECO:0000256" key="1">
    <source>
        <dbReference type="SAM" id="MobiDB-lite"/>
    </source>
</evidence>
<feature type="compositionally biased region" description="Polar residues" evidence="1">
    <location>
        <begin position="15"/>
        <end position="27"/>
    </location>
</feature>
<feature type="region of interest" description="Disordered" evidence="1">
    <location>
        <begin position="155"/>
        <end position="202"/>
    </location>
</feature>
<organism evidence="2 3">
    <name type="scientific">Lithocarpus litseifolius</name>
    <dbReference type="NCBI Taxonomy" id="425828"/>
    <lineage>
        <taxon>Eukaryota</taxon>
        <taxon>Viridiplantae</taxon>
        <taxon>Streptophyta</taxon>
        <taxon>Embryophyta</taxon>
        <taxon>Tracheophyta</taxon>
        <taxon>Spermatophyta</taxon>
        <taxon>Magnoliopsida</taxon>
        <taxon>eudicotyledons</taxon>
        <taxon>Gunneridae</taxon>
        <taxon>Pentapetalae</taxon>
        <taxon>rosids</taxon>
        <taxon>fabids</taxon>
        <taxon>Fagales</taxon>
        <taxon>Fagaceae</taxon>
        <taxon>Lithocarpus</taxon>
    </lineage>
</organism>
<reference evidence="2 3" key="1">
    <citation type="submission" date="2024-01" db="EMBL/GenBank/DDBJ databases">
        <title>A telomere-to-telomere, gap-free genome of sweet tea (Lithocarpus litseifolius).</title>
        <authorList>
            <person name="Zhou J."/>
        </authorList>
    </citation>
    <scope>NUCLEOTIDE SEQUENCE [LARGE SCALE GENOMIC DNA]</scope>
    <source>
        <strain evidence="2">Zhou-2022a</strain>
        <tissue evidence="2">Leaf</tissue>
    </source>
</reference>
<feature type="region of interest" description="Disordered" evidence="1">
    <location>
        <begin position="1"/>
        <end position="27"/>
    </location>
</feature>
<gene>
    <name evidence="2" type="ORF">SO802_034621</name>
</gene>
<dbReference type="AlphaFoldDB" id="A0AAW2BGG0"/>
<feature type="compositionally biased region" description="Polar residues" evidence="1">
    <location>
        <begin position="178"/>
        <end position="201"/>
    </location>
</feature>
<name>A0AAW2BGG0_9ROSI</name>
<evidence type="ECO:0000313" key="3">
    <source>
        <dbReference type="Proteomes" id="UP001459277"/>
    </source>
</evidence>
<keyword evidence="3" id="KW-1185">Reference proteome</keyword>
<sequence length="280" mass="31120">MPRCENGDMDDDVYVSSSTKPSETVQTVKDDARVVPNFEEQLKALDHAINSSPVLSNLKTDNLGVGSAAAPIFSQAKSCINVSKESQGLNKEAVSCDVDSLEAIRIEEFNVGAPTFSHAKSFVNVPMGSQGLHKEEVNSDVDSLGAIRIEEFNVGQDSIPKEKKSTRGRPKTHPQGELLNSENTSPVFSRNSSQATRTPKNTWKRITDKKDISAEKIVAGLDIGEKRKMADIDRKVDLSLQGEKRKKLEFRGRFIKLRNAPKYSSYELIPFTSYSRKRRM</sequence>